<keyword evidence="10" id="KW-1185">Reference proteome</keyword>
<keyword evidence="7" id="KW-0788">Thiol protease</keyword>
<gene>
    <name evidence="9" type="ORF">Esi_0752_0005</name>
</gene>
<dbReference type="InterPro" id="IPR018200">
    <property type="entry name" value="USP_CS"/>
</dbReference>
<dbReference type="SUPFAM" id="SSF54001">
    <property type="entry name" value="Cysteine proteinases"/>
    <property type="match status" value="1"/>
</dbReference>
<dbReference type="MEROPS" id="C19.022"/>
<keyword evidence="4" id="KW-0645">Protease</keyword>
<evidence type="ECO:0000259" key="8">
    <source>
        <dbReference type="PROSITE" id="PS50235"/>
    </source>
</evidence>
<dbReference type="EC" id="3.4.19.12" evidence="3"/>
<dbReference type="Gene3D" id="3.90.70.10">
    <property type="entry name" value="Cysteine proteinases"/>
    <property type="match status" value="1"/>
</dbReference>
<evidence type="ECO:0000313" key="9">
    <source>
        <dbReference type="EMBL" id="CBJ33952.1"/>
    </source>
</evidence>
<evidence type="ECO:0000256" key="5">
    <source>
        <dbReference type="ARBA" id="ARBA00022786"/>
    </source>
</evidence>
<protein>
    <recommendedName>
        <fullName evidence="3">ubiquitinyl hydrolase 1</fullName>
        <ecNumber evidence="3">3.4.19.12</ecNumber>
    </recommendedName>
</protein>
<dbReference type="PROSITE" id="PS50235">
    <property type="entry name" value="USP_3"/>
    <property type="match status" value="1"/>
</dbReference>
<dbReference type="PANTHER" id="PTHR21646">
    <property type="entry name" value="UBIQUITIN CARBOXYL-TERMINAL HYDROLASE"/>
    <property type="match status" value="1"/>
</dbReference>
<reference evidence="9 10" key="1">
    <citation type="journal article" date="2010" name="Nature">
        <title>The Ectocarpus genome and the independent evolution of multicellularity in brown algae.</title>
        <authorList>
            <person name="Cock J.M."/>
            <person name="Sterck L."/>
            <person name="Rouze P."/>
            <person name="Scornet D."/>
            <person name="Allen A.E."/>
            <person name="Amoutzias G."/>
            <person name="Anthouard V."/>
            <person name="Artiguenave F."/>
            <person name="Aury J.M."/>
            <person name="Badger J.H."/>
            <person name="Beszteri B."/>
            <person name="Billiau K."/>
            <person name="Bonnet E."/>
            <person name="Bothwell J.H."/>
            <person name="Bowler C."/>
            <person name="Boyen C."/>
            <person name="Brownlee C."/>
            <person name="Carrano C.J."/>
            <person name="Charrier B."/>
            <person name="Cho G.Y."/>
            <person name="Coelho S.M."/>
            <person name="Collen J."/>
            <person name="Corre E."/>
            <person name="Da Silva C."/>
            <person name="Delage L."/>
            <person name="Delaroque N."/>
            <person name="Dittami S.M."/>
            <person name="Doulbeau S."/>
            <person name="Elias M."/>
            <person name="Farnham G."/>
            <person name="Gachon C.M."/>
            <person name="Gschloessl B."/>
            <person name="Heesch S."/>
            <person name="Jabbari K."/>
            <person name="Jubin C."/>
            <person name="Kawai H."/>
            <person name="Kimura K."/>
            <person name="Kloareg B."/>
            <person name="Kupper F.C."/>
            <person name="Lang D."/>
            <person name="Le Bail A."/>
            <person name="Leblanc C."/>
            <person name="Lerouge P."/>
            <person name="Lohr M."/>
            <person name="Lopez P.J."/>
            <person name="Martens C."/>
            <person name="Maumus F."/>
            <person name="Michel G."/>
            <person name="Miranda-Saavedra D."/>
            <person name="Morales J."/>
            <person name="Moreau H."/>
            <person name="Motomura T."/>
            <person name="Nagasato C."/>
            <person name="Napoli C.A."/>
            <person name="Nelson D.R."/>
            <person name="Nyvall-Collen P."/>
            <person name="Peters A.F."/>
            <person name="Pommier C."/>
            <person name="Potin P."/>
            <person name="Poulain J."/>
            <person name="Quesneville H."/>
            <person name="Read B."/>
            <person name="Rensing S.A."/>
            <person name="Ritter A."/>
            <person name="Rousvoal S."/>
            <person name="Samanta M."/>
            <person name="Samson G."/>
            <person name="Schroeder D.C."/>
            <person name="Segurens B."/>
            <person name="Strittmatter M."/>
            <person name="Tonon T."/>
            <person name="Tregear J.W."/>
            <person name="Valentin K."/>
            <person name="von Dassow P."/>
            <person name="Yamagishi T."/>
            <person name="Van de Peer Y."/>
            <person name="Wincker P."/>
        </authorList>
    </citation>
    <scope>NUCLEOTIDE SEQUENCE [LARGE SCALE GENOMIC DNA]</scope>
    <source>
        <strain evidence="10">Ec32 / CCAP1310/4</strain>
    </source>
</reference>
<dbReference type="Proteomes" id="UP000002630">
    <property type="component" value="Unassembled WGS sequence"/>
</dbReference>
<proteinExistence type="inferred from homology"/>
<evidence type="ECO:0000256" key="3">
    <source>
        <dbReference type="ARBA" id="ARBA00012759"/>
    </source>
</evidence>
<sequence>MTESTVQDTALRAKRVSLQDCLQKFSVPETLCEDNSWYCSRCKELRQAVKTIQVWSLPEVLILHFKRFSHAGPNRGKVELFVDFPINGLDMSPYCRGETLEGGRPMSALYDLFAVSNHMGGMGHGHYTAFVRDWEGSGMSQDWHVCDDHDCRPVPEARVRTAHAYVLFYRRRPLA</sequence>
<feature type="domain" description="USP" evidence="8">
    <location>
        <begin position="1"/>
        <end position="172"/>
    </location>
</feature>
<dbReference type="GO" id="GO:0016579">
    <property type="term" value="P:protein deubiquitination"/>
    <property type="evidence" value="ECO:0007669"/>
    <property type="project" value="InterPro"/>
</dbReference>
<evidence type="ECO:0000256" key="2">
    <source>
        <dbReference type="ARBA" id="ARBA00009085"/>
    </source>
</evidence>
<organism evidence="9 10">
    <name type="scientific">Ectocarpus siliculosus</name>
    <name type="common">Brown alga</name>
    <name type="synonym">Conferva siliculosa</name>
    <dbReference type="NCBI Taxonomy" id="2880"/>
    <lineage>
        <taxon>Eukaryota</taxon>
        <taxon>Sar</taxon>
        <taxon>Stramenopiles</taxon>
        <taxon>Ochrophyta</taxon>
        <taxon>PX clade</taxon>
        <taxon>Phaeophyceae</taxon>
        <taxon>Ectocarpales</taxon>
        <taxon>Ectocarpaceae</taxon>
        <taxon>Ectocarpus</taxon>
    </lineage>
</organism>
<comment type="catalytic activity">
    <reaction evidence="1">
        <text>Thiol-dependent hydrolysis of ester, thioester, amide, peptide and isopeptide bonds formed by the C-terminal Gly of ubiquitin (a 76-residue protein attached to proteins as an intracellular targeting signal).</text>
        <dbReference type="EC" id="3.4.19.12"/>
    </reaction>
</comment>
<keyword evidence="5" id="KW-0833">Ubl conjugation pathway</keyword>
<dbReference type="GO" id="GO:0004843">
    <property type="term" value="F:cysteine-type deubiquitinase activity"/>
    <property type="evidence" value="ECO:0007669"/>
    <property type="project" value="UniProtKB-EC"/>
</dbReference>
<dbReference type="OrthoDB" id="292964at2759"/>
<name>D7G6L3_ECTSI</name>
<dbReference type="GO" id="GO:0006508">
    <property type="term" value="P:proteolysis"/>
    <property type="evidence" value="ECO:0007669"/>
    <property type="project" value="UniProtKB-KW"/>
</dbReference>
<dbReference type="InterPro" id="IPR038765">
    <property type="entry name" value="Papain-like_cys_pep_sf"/>
</dbReference>
<dbReference type="InParanoid" id="D7G6L3"/>
<evidence type="ECO:0000256" key="1">
    <source>
        <dbReference type="ARBA" id="ARBA00000707"/>
    </source>
</evidence>
<comment type="similarity">
    <text evidence="2">Belongs to the peptidase C19 family.</text>
</comment>
<dbReference type="PANTHER" id="PTHR21646:SF24">
    <property type="entry name" value="UBIQUITIN CARBOXYL-TERMINAL HYDROLASE"/>
    <property type="match status" value="1"/>
</dbReference>
<evidence type="ECO:0000313" key="10">
    <source>
        <dbReference type="Proteomes" id="UP000002630"/>
    </source>
</evidence>
<dbReference type="Pfam" id="PF00443">
    <property type="entry name" value="UCH"/>
    <property type="match status" value="1"/>
</dbReference>
<dbReference type="CDD" id="cd02674">
    <property type="entry name" value="Peptidase_C19R"/>
    <property type="match status" value="1"/>
</dbReference>
<accession>D7G6L3</accession>
<dbReference type="InterPro" id="IPR001394">
    <property type="entry name" value="Peptidase_C19_UCH"/>
</dbReference>
<dbReference type="STRING" id="2880.D7G6L3"/>
<dbReference type="eggNOG" id="KOG1870">
    <property type="taxonomic scope" value="Eukaryota"/>
</dbReference>
<evidence type="ECO:0000256" key="4">
    <source>
        <dbReference type="ARBA" id="ARBA00022670"/>
    </source>
</evidence>
<dbReference type="InterPro" id="IPR028889">
    <property type="entry name" value="USP"/>
</dbReference>
<keyword evidence="6" id="KW-0378">Hydrolase</keyword>
<dbReference type="InterPro" id="IPR050185">
    <property type="entry name" value="Ub_carboxyl-term_hydrolase"/>
</dbReference>
<dbReference type="PROSITE" id="PS00973">
    <property type="entry name" value="USP_2"/>
    <property type="match status" value="1"/>
</dbReference>
<evidence type="ECO:0000256" key="6">
    <source>
        <dbReference type="ARBA" id="ARBA00022801"/>
    </source>
</evidence>
<dbReference type="AlphaFoldDB" id="D7G6L3"/>
<dbReference type="EMBL" id="FN649760">
    <property type="protein sequence ID" value="CBJ33952.1"/>
    <property type="molecule type" value="Genomic_DNA"/>
</dbReference>
<evidence type="ECO:0000256" key="7">
    <source>
        <dbReference type="ARBA" id="ARBA00022807"/>
    </source>
</evidence>